<sequence>MIVGFWASWFYYAIMTLTTS</sequence>
<protein>
    <submittedName>
        <fullName evidence="1">Uncharacterized protein</fullName>
    </submittedName>
</protein>
<reference evidence="1" key="2">
    <citation type="journal article" date="2015" name="Fish Shellfish Immunol.">
        <title>Early steps in the European eel (Anguilla anguilla)-Vibrio vulnificus interaction in the gills: Role of the RtxA13 toxin.</title>
        <authorList>
            <person name="Callol A."/>
            <person name="Pajuelo D."/>
            <person name="Ebbesson L."/>
            <person name="Teles M."/>
            <person name="MacKenzie S."/>
            <person name="Amaro C."/>
        </authorList>
    </citation>
    <scope>NUCLEOTIDE SEQUENCE</scope>
</reference>
<dbReference type="EMBL" id="GBXM01109158">
    <property type="protein sequence ID" value="JAG99418.1"/>
    <property type="molecule type" value="Transcribed_RNA"/>
</dbReference>
<dbReference type="AlphaFoldDB" id="A0A0E9P550"/>
<name>A0A0E9P550_ANGAN</name>
<proteinExistence type="predicted"/>
<evidence type="ECO:0000313" key="1">
    <source>
        <dbReference type="EMBL" id="JAG99418.1"/>
    </source>
</evidence>
<accession>A0A0E9P550</accession>
<reference evidence="1" key="1">
    <citation type="submission" date="2014-11" db="EMBL/GenBank/DDBJ databases">
        <authorList>
            <person name="Amaro Gonzalez C."/>
        </authorList>
    </citation>
    <scope>NUCLEOTIDE SEQUENCE</scope>
</reference>
<organism evidence="1">
    <name type="scientific">Anguilla anguilla</name>
    <name type="common">European freshwater eel</name>
    <name type="synonym">Muraena anguilla</name>
    <dbReference type="NCBI Taxonomy" id="7936"/>
    <lineage>
        <taxon>Eukaryota</taxon>
        <taxon>Metazoa</taxon>
        <taxon>Chordata</taxon>
        <taxon>Craniata</taxon>
        <taxon>Vertebrata</taxon>
        <taxon>Euteleostomi</taxon>
        <taxon>Actinopterygii</taxon>
        <taxon>Neopterygii</taxon>
        <taxon>Teleostei</taxon>
        <taxon>Anguilliformes</taxon>
        <taxon>Anguillidae</taxon>
        <taxon>Anguilla</taxon>
    </lineage>
</organism>